<dbReference type="Proteomes" id="UP001500742">
    <property type="component" value="Unassembled WGS sequence"/>
</dbReference>
<dbReference type="PANTHER" id="PTHR13833:SF71">
    <property type="entry name" value="NHL DOMAIN-CONTAINING PROTEIN"/>
    <property type="match status" value="1"/>
</dbReference>
<dbReference type="InterPro" id="IPR001258">
    <property type="entry name" value="NHL_repeat"/>
</dbReference>
<feature type="repeat" description="NHL" evidence="2">
    <location>
        <begin position="212"/>
        <end position="254"/>
    </location>
</feature>
<evidence type="ECO:0000313" key="4">
    <source>
        <dbReference type="EMBL" id="GAA3981663.1"/>
    </source>
</evidence>
<dbReference type="InterPro" id="IPR008964">
    <property type="entry name" value="Invasin/intimin_cell_adhesion"/>
</dbReference>
<dbReference type="InterPro" id="IPR056822">
    <property type="entry name" value="TEN_NHL"/>
</dbReference>
<dbReference type="InterPro" id="IPR013783">
    <property type="entry name" value="Ig-like_fold"/>
</dbReference>
<dbReference type="Pfam" id="PF05345">
    <property type="entry name" value="He_PIG"/>
    <property type="match status" value="1"/>
</dbReference>
<dbReference type="Gene3D" id="2.120.10.30">
    <property type="entry name" value="TolB, C-terminal domain"/>
    <property type="match status" value="3"/>
</dbReference>
<keyword evidence="1" id="KW-0677">Repeat</keyword>
<evidence type="ECO:0000313" key="5">
    <source>
        <dbReference type="Proteomes" id="UP001500742"/>
    </source>
</evidence>
<dbReference type="Pfam" id="PF25021">
    <property type="entry name" value="TEN_NHL"/>
    <property type="match status" value="1"/>
</dbReference>
<dbReference type="InterPro" id="IPR015919">
    <property type="entry name" value="Cadherin-like_sf"/>
</dbReference>
<dbReference type="PROSITE" id="PS50890">
    <property type="entry name" value="PUA"/>
    <property type="match status" value="1"/>
</dbReference>
<dbReference type="RefSeq" id="WP_259093636.1">
    <property type="nucleotide sequence ID" value="NZ_BAAAZC010000026.1"/>
</dbReference>
<name>A0ABP7QFG1_9SPHI</name>
<dbReference type="SUPFAM" id="SSF101898">
    <property type="entry name" value="NHL repeat"/>
    <property type="match status" value="1"/>
</dbReference>
<sequence length="981" mass="101262">MIEKFSKRLLLFFSLPVLGIPIQASAFLLNKPADTLTKHPVTWFYARETNTPVAAVQTTHSRLTTNAAPVGVVPVVNYQTPKTYSINVGITPLAPANTGGPVPANIYGEVSTLAGGRAPVTYDSFGTDAGFNLPSGVGTATDGTIYVSDYGSGAIRKVTPAGAVTTINNISAPASLTLDNQNNIYISDFQSNNIFKISAAGVKTVFAGNNAAGYLDGTGSGASFNSPGGVTTDALGNIYVADQQNNRIRKITPGGLVITVAGNGSAGAVNDIGLAASFNNPDGVAVDKQGNIFVADTKNNLIREITPTGAVTTFAGSGAAGYADGTGTAAAFNYPTSLAFDASGNLFVADYKNDLIRKISPAGLVTTIAGTGSGGAVNGVGVSASFNYPIGLAFDGNGNLFVTDFANYLLRKITLTGYTIDKPLPAGLTFDMRTGIISGTPTVVSPATDYTVTAYNSSGSSTTVVNIRVTANPLKPSVITFNSLPPAQQNIIQPTATSTNPETPIIYTSSNPAVAIITADGKIRLVGVGYAVITATQAGNDNYSDAVPVSRQLTVYQQGFIRFNPLPVKYVIDADFDPGATSNVTAYPVTYTSSNPAVATIVNGQIHITGIGTTTITASQAGDALNLQAQPVSQVLTVKAALSFGPISPKITCDVDFDPGAVSPQAITYFSNHTNVATIVNGKVHIVGPGITTITATSPGQSLQQNLIVSAVPQPAIYITAAIPSPDCSGSAVVFTAQPTNPGINPTYVWKVNDVATGPNDVTFATSTLVNGDQVTCTLINNNTCPTPLTATSSPIIVSVVSPQSPAPTVSISVSVNGVYSGTPITFTAVTQNAASLLSYQWMVNGVNSGENEDTFTSSTFKNNDIVTCTITVAGACTPPATSNAAVVTIIPPPTITVTNAFTPNGDGVNDTWVINDLSFYPNCLVRVFDRYGGMVLQSAGYQKPWDGTYGGTALPAGVYYYIIDLKNGTKKLAGNLTILK</sequence>
<dbReference type="InterPro" id="IPR007110">
    <property type="entry name" value="Ig-like_dom"/>
</dbReference>
<dbReference type="SUPFAM" id="SSF49373">
    <property type="entry name" value="Invasin/intimin cell-adhesion fragments"/>
    <property type="match status" value="3"/>
</dbReference>
<evidence type="ECO:0000259" key="3">
    <source>
        <dbReference type="PROSITE" id="PS50835"/>
    </source>
</evidence>
<dbReference type="Pfam" id="PF01436">
    <property type="entry name" value="NHL"/>
    <property type="match status" value="1"/>
</dbReference>
<dbReference type="PROSITE" id="PS51125">
    <property type="entry name" value="NHL"/>
    <property type="match status" value="2"/>
</dbReference>
<feature type="domain" description="Ig-like" evidence="3">
    <location>
        <begin position="808"/>
        <end position="889"/>
    </location>
</feature>
<evidence type="ECO:0000256" key="1">
    <source>
        <dbReference type="ARBA" id="ARBA00022737"/>
    </source>
</evidence>
<dbReference type="EMBL" id="BAAAZC010000026">
    <property type="protein sequence ID" value="GAA3981663.1"/>
    <property type="molecule type" value="Genomic_DNA"/>
</dbReference>
<dbReference type="NCBIfam" id="TIGR04131">
    <property type="entry name" value="Bac_Flav_CTERM"/>
    <property type="match status" value="1"/>
</dbReference>
<accession>A0ABP7QFG1</accession>
<evidence type="ECO:0000256" key="2">
    <source>
        <dbReference type="PROSITE-ProRule" id="PRU00504"/>
    </source>
</evidence>
<protein>
    <recommendedName>
        <fullName evidence="3">Ig-like domain-containing protein</fullName>
    </recommendedName>
</protein>
<reference evidence="5" key="1">
    <citation type="journal article" date="2019" name="Int. J. Syst. Evol. Microbiol.">
        <title>The Global Catalogue of Microorganisms (GCM) 10K type strain sequencing project: providing services to taxonomists for standard genome sequencing and annotation.</title>
        <authorList>
            <consortium name="The Broad Institute Genomics Platform"/>
            <consortium name="The Broad Institute Genome Sequencing Center for Infectious Disease"/>
            <person name="Wu L."/>
            <person name="Ma J."/>
        </authorList>
    </citation>
    <scope>NUCLEOTIDE SEQUENCE [LARGE SCALE GENOMIC DNA]</scope>
    <source>
        <strain evidence="5">JCM 16601</strain>
    </source>
</reference>
<dbReference type="PROSITE" id="PS50835">
    <property type="entry name" value="IG_LIKE"/>
    <property type="match status" value="1"/>
</dbReference>
<gene>
    <name evidence="4" type="ORF">GCM10022210_36330</name>
</gene>
<dbReference type="Gene3D" id="2.60.40.1080">
    <property type="match status" value="3"/>
</dbReference>
<dbReference type="InterPro" id="IPR026341">
    <property type="entry name" value="T9SS_type_B"/>
</dbReference>
<organism evidence="4 5">
    <name type="scientific">Mucilaginibacter dorajii</name>
    <dbReference type="NCBI Taxonomy" id="692994"/>
    <lineage>
        <taxon>Bacteria</taxon>
        <taxon>Pseudomonadati</taxon>
        <taxon>Bacteroidota</taxon>
        <taxon>Sphingobacteriia</taxon>
        <taxon>Sphingobacteriales</taxon>
        <taxon>Sphingobacteriaceae</taxon>
        <taxon>Mucilaginibacter</taxon>
    </lineage>
</organism>
<feature type="repeat" description="NHL" evidence="2">
    <location>
        <begin position="278"/>
        <end position="300"/>
    </location>
</feature>
<dbReference type="Pfam" id="PF13585">
    <property type="entry name" value="CHU_C"/>
    <property type="match status" value="1"/>
</dbReference>
<dbReference type="PANTHER" id="PTHR13833">
    <property type="match status" value="1"/>
</dbReference>
<dbReference type="InterPro" id="IPR011042">
    <property type="entry name" value="6-blade_b-propeller_TolB-like"/>
</dbReference>
<proteinExistence type="predicted"/>
<comment type="caution">
    <text evidence="4">The sequence shown here is derived from an EMBL/GenBank/DDBJ whole genome shotgun (WGS) entry which is preliminary data.</text>
</comment>
<dbReference type="Gene3D" id="2.60.40.10">
    <property type="entry name" value="Immunoglobulins"/>
    <property type="match status" value="1"/>
</dbReference>
<dbReference type="SUPFAM" id="SSF49313">
    <property type="entry name" value="Cadherin-like"/>
    <property type="match status" value="1"/>
</dbReference>
<keyword evidence="5" id="KW-1185">Reference proteome</keyword>
<dbReference type="CDD" id="cd14953">
    <property type="entry name" value="NHL_like_1"/>
    <property type="match status" value="1"/>
</dbReference>